<dbReference type="EMBL" id="CAJNYT010001033">
    <property type="protein sequence ID" value="CAF3390974.1"/>
    <property type="molecule type" value="Genomic_DNA"/>
</dbReference>
<dbReference type="EMBL" id="CAJNYV010001756">
    <property type="protein sequence ID" value="CAF3435590.1"/>
    <property type="molecule type" value="Genomic_DNA"/>
</dbReference>
<dbReference type="Proteomes" id="UP000663848">
    <property type="component" value="Unassembled WGS sequence"/>
</dbReference>
<dbReference type="AlphaFoldDB" id="A0A818CZG7"/>
<reference evidence="2" key="1">
    <citation type="submission" date="2021-02" db="EMBL/GenBank/DDBJ databases">
        <authorList>
            <person name="Nowell W R."/>
        </authorList>
    </citation>
    <scope>NUCLEOTIDE SEQUENCE</scope>
</reference>
<evidence type="ECO:0000313" key="4">
    <source>
        <dbReference type="EMBL" id="CAF4893096.1"/>
    </source>
</evidence>
<protein>
    <submittedName>
        <fullName evidence="2">Uncharacterized protein</fullName>
    </submittedName>
</protein>
<dbReference type="Proteomes" id="UP000663865">
    <property type="component" value="Unassembled WGS sequence"/>
</dbReference>
<accession>A0A818CZG7</accession>
<evidence type="ECO:0000313" key="5">
    <source>
        <dbReference type="Proteomes" id="UP000663865"/>
    </source>
</evidence>
<evidence type="ECO:0000313" key="3">
    <source>
        <dbReference type="EMBL" id="CAF4569065.1"/>
    </source>
</evidence>
<dbReference type="Gene3D" id="3.90.176.10">
    <property type="entry name" value="Toxin ADP-ribosyltransferase, Chain A, domain 1"/>
    <property type="match status" value="1"/>
</dbReference>
<dbReference type="Proteomes" id="UP000663872">
    <property type="component" value="Unassembled WGS sequence"/>
</dbReference>
<comment type="caution">
    <text evidence="2">The sequence shown here is derived from an EMBL/GenBank/DDBJ whole genome shotgun (WGS) entry which is preliminary data.</text>
</comment>
<gene>
    <name evidence="1" type="ORF">GRG538_LOCUS9110</name>
    <name evidence="2" type="ORF">KIK155_LOCUS11199</name>
    <name evidence="3" type="ORF">QYT958_LOCUS9508</name>
    <name evidence="4" type="ORF">TOA249_LOCUS30150</name>
</gene>
<evidence type="ECO:0000313" key="2">
    <source>
        <dbReference type="EMBL" id="CAF3435590.1"/>
    </source>
</evidence>
<dbReference type="Proteomes" id="UP000663838">
    <property type="component" value="Unassembled WGS sequence"/>
</dbReference>
<sequence>MKRLRRERVKSEKLQDCCAKLYTKQCFLFPIVNTTLRDDDRTKLETVDSYCYLVYNYIGRRIKEGHSIRRRLLEIVDPAESQSLTVYRGDTVYHEEIEKYRQAIGHRDVYFKWLLFVSTSLDRDVAKTCGQNVLYIIELRRYLSNVQFTYLNKTHILKAKRKYC</sequence>
<dbReference type="EMBL" id="CAJOBS010005059">
    <property type="protein sequence ID" value="CAF4893096.1"/>
    <property type="molecule type" value="Genomic_DNA"/>
</dbReference>
<proteinExistence type="predicted"/>
<organism evidence="2 5">
    <name type="scientific">Rotaria socialis</name>
    <dbReference type="NCBI Taxonomy" id="392032"/>
    <lineage>
        <taxon>Eukaryota</taxon>
        <taxon>Metazoa</taxon>
        <taxon>Spiralia</taxon>
        <taxon>Gnathifera</taxon>
        <taxon>Rotifera</taxon>
        <taxon>Eurotatoria</taxon>
        <taxon>Bdelloidea</taxon>
        <taxon>Philodinida</taxon>
        <taxon>Philodinidae</taxon>
        <taxon>Rotaria</taxon>
    </lineage>
</organism>
<dbReference type="EMBL" id="CAJOBR010001008">
    <property type="protein sequence ID" value="CAF4569065.1"/>
    <property type="molecule type" value="Genomic_DNA"/>
</dbReference>
<evidence type="ECO:0000313" key="1">
    <source>
        <dbReference type="EMBL" id="CAF3390974.1"/>
    </source>
</evidence>
<name>A0A818CZG7_9BILA</name>